<evidence type="ECO:0000256" key="1">
    <source>
        <dbReference type="ARBA" id="ARBA00004496"/>
    </source>
</evidence>
<evidence type="ECO:0000256" key="3">
    <source>
        <dbReference type="ARBA" id="ARBA00022490"/>
    </source>
</evidence>
<evidence type="ECO:0000256" key="6">
    <source>
        <dbReference type="ARBA" id="ARBA00023163"/>
    </source>
</evidence>
<sequence length="158" mass="17776">MLKTERQNKIRKIIKENKISKHSQLVKILADEGLKFTQATISRDMHEMNIVKIASGSDGYIYVLPEESNNGLEQKLSQILSESMINIESQQFLVIIKTIPGYAQALGSLLEQMMFSEVHGLLAGDDTIFMVTKSSSESVDLIEKINGLGAKNDRYNHY</sequence>
<evidence type="ECO:0000259" key="8">
    <source>
        <dbReference type="Pfam" id="PF01316"/>
    </source>
</evidence>
<gene>
    <name evidence="7 10" type="primary">argR</name>
    <name evidence="10" type="ORF">XA3_05910</name>
</gene>
<evidence type="ECO:0000256" key="4">
    <source>
        <dbReference type="ARBA" id="ARBA00023015"/>
    </source>
</evidence>
<evidence type="ECO:0000313" key="11">
    <source>
        <dbReference type="Proteomes" id="UP001321861"/>
    </source>
</evidence>
<reference evidence="10 11" key="1">
    <citation type="journal article" date="2023" name="Microbiol. Spectr.">
        <title>Symbiosis of Carpenter Bees with Uncharacterized Lactic Acid Bacteria Showing NAD Auxotrophy.</title>
        <authorList>
            <person name="Kawasaki S."/>
            <person name="Ozawa K."/>
            <person name="Mori T."/>
            <person name="Yamamoto A."/>
            <person name="Ito M."/>
            <person name="Ohkuma M."/>
            <person name="Sakamoto M."/>
            <person name="Matsutani M."/>
        </authorList>
    </citation>
    <scope>NUCLEOTIDE SEQUENCE [LARGE SCALE GENOMIC DNA]</scope>
    <source>
        <strain evidence="10 11">XA3</strain>
    </source>
</reference>
<dbReference type="Pfam" id="PF02863">
    <property type="entry name" value="Arg_repressor_C"/>
    <property type="match status" value="1"/>
</dbReference>
<keyword evidence="7" id="KW-0678">Repressor</keyword>
<evidence type="ECO:0000256" key="5">
    <source>
        <dbReference type="ARBA" id="ARBA00023125"/>
    </source>
</evidence>
<dbReference type="KEGG" id="xap:XA3_05910"/>
<dbReference type="Proteomes" id="UP001321861">
    <property type="component" value="Chromosome"/>
</dbReference>
<dbReference type="GO" id="GO:0006526">
    <property type="term" value="P:L-arginine biosynthetic process"/>
    <property type="evidence" value="ECO:0007669"/>
    <property type="project" value="UniProtKB-KW"/>
</dbReference>
<protein>
    <recommendedName>
        <fullName evidence="7">Arginine repressor</fullName>
    </recommendedName>
</protein>
<dbReference type="PRINTS" id="PR01467">
    <property type="entry name" value="ARGREPRESSOR"/>
</dbReference>
<keyword evidence="6 7" id="KW-0804">Transcription</keyword>
<keyword evidence="5 7" id="KW-0238">DNA-binding</keyword>
<feature type="domain" description="Arginine repressor C-terminal" evidence="9">
    <location>
        <begin position="80"/>
        <end position="146"/>
    </location>
</feature>
<feature type="domain" description="Arginine repressor DNA-binding" evidence="8">
    <location>
        <begin position="1"/>
        <end position="68"/>
    </location>
</feature>
<dbReference type="GO" id="GO:1900079">
    <property type="term" value="P:regulation of arginine biosynthetic process"/>
    <property type="evidence" value="ECO:0007669"/>
    <property type="project" value="UniProtKB-UniRule"/>
</dbReference>
<dbReference type="SUPFAM" id="SSF46785">
    <property type="entry name" value="Winged helix' DNA-binding domain"/>
    <property type="match status" value="1"/>
</dbReference>
<accession>A0AAU9D9I7</accession>
<dbReference type="EMBL" id="AP026802">
    <property type="protein sequence ID" value="BDR58150.1"/>
    <property type="molecule type" value="Genomic_DNA"/>
</dbReference>
<organism evidence="10 11">
    <name type="scientific">Xylocopilactobacillus apicola</name>
    <dbReference type="NCBI Taxonomy" id="2932184"/>
    <lineage>
        <taxon>Bacteria</taxon>
        <taxon>Bacillati</taxon>
        <taxon>Bacillota</taxon>
        <taxon>Bacilli</taxon>
        <taxon>Lactobacillales</taxon>
        <taxon>Lactobacillaceae</taxon>
        <taxon>Xylocopilactobacillus</taxon>
    </lineage>
</organism>
<comment type="similarity">
    <text evidence="2 7">Belongs to the ArgR family.</text>
</comment>
<dbReference type="GO" id="GO:0051259">
    <property type="term" value="P:protein complex oligomerization"/>
    <property type="evidence" value="ECO:0007669"/>
    <property type="project" value="InterPro"/>
</dbReference>
<proteinExistence type="inferred from homology"/>
<evidence type="ECO:0000259" key="9">
    <source>
        <dbReference type="Pfam" id="PF02863"/>
    </source>
</evidence>
<evidence type="ECO:0000256" key="2">
    <source>
        <dbReference type="ARBA" id="ARBA00008316"/>
    </source>
</evidence>
<dbReference type="InterPro" id="IPR036251">
    <property type="entry name" value="Arg_repress_C_sf"/>
</dbReference>
<dbReference type="PANTHER" id="PTHR34471">
    <property type="entry name" value="ARGININE REPRESSOR"/>
    <property type="match status" value="1"/>
</dbReference>
<keyword evidence="7" id="KW-0055">Arginine biosynthesis</keyword>
<dbReference type="AlphaFoldDB" id="A0AAU9D9I7"/>
<dbReference type="InterPro" id="IPR036388">
    <property type="entry name" value="WH-like_DNA-bd_sf"/>
</dbReference>
<dbReference type="HAMAP" id="MF_00173">
    <property type="entry name" value="Arg_repressor"/>
    <property type="match status" value="1"/>
</dbReference>
<comment type="function">
    <text evidence="7">Regulates arginine biosynthesis genes.</text>
</comment>
<dbReference type="InterPro" id="IPR020900">
    <property type="entry name" value="Arg_repress_DNA-bd"/>
</dbReference>
<dbReference type="Gene3D" id="1.10.10.10">
    <property type="entry name" value="Winged helix-like DNA-binding domain superfamily/Winged helix DNA-binding domain"/>
    <property type="match status" value="1"/>
</dbReference>
<keyword evidence="4 7" id="KW-0805">Transcription regulation</keyword>
<evidence type="ECO:0000256" key="7">
    <source>
        <dbReference type="HAMAP-Rule" id="MF_00173"/>
    </source>
</evidence>
<dbReference type="GO" id="GO:0003700">
    <property type="term" value="F:DNA-binding transcription factor activity"/>
    <property type="evidence" value="ECO:0007669"/>
    <property type="project" value="UniProtKB-UniRule"/>
</dbReference>
<dbReference type="Gene3D" id="3.30.1360.40">
    <property type="match status" value="1"/>
</dbReference>
<dbReference type="SUPFAM" id="SSF55252">
    <property type="entry name" value="C-terminal domain of arginine repressor"/>
    <property type="match status" value="1"/>
</dbReference>
<keyword evidence="3 7" id="KW-0963">Cytoplasm</keyword>
<dbReference type="InterPro" id="IPR001669">
    <property type="entry name" value="Arg_repress"/>
</dbReference>
<dbReference type="PANTHER" id="PTHR34471:SF1">
    <property type="entry name" value="ARGININE REPRESSOR"/>
    <property type="match status" value="1"/>
</dbReference>
<dbReference type="InterPro" id="IPR036390">
    <property type="entry name" value="WH_DNA-bd_sf"/>
</dbReference>
<dbReference type="InterPro" id="IPR020899">
    <property type="entry name" value="Arg_repress_C"/>
</dbReference>
<dbReference type="GO" id="GO:0034618">
    <property type="term" value="F:arginine binding"/>
    <property type="evidence" value="ECO:0007669"/>
    <property type="project" value="InterPro"/>
</dbReference>
<keyword evidence="7" id="KW-0028">Amino-acid biosynthesis</keyword>
<dbReference type="GO" id="GO:0003677">
    <property type="term" value="F:DNA binding"/>
    <property type="evidence" value="ECO:0007669"/>
    <property type="project" value="UniProtKB-KW"/>
</dbReference>
<dbReference type="GO" id="GO:0005737">
    <property type="term" value="C:cytoplasm"/>
    <property type="evidence" value="ECO:0007669"/>
    <property type="project" value="UniProtKB-SubCell"/>
</dbReference>
<comment type="subcellular location">
    <subcellularLocation>
        <location evidence="1 7">Cytoplasm</location>
    </subcellularLocation>
</comment>
<comment type="pathway">
    <text evidence="7">Amino-acid biosynthesis; L-arginine biosynthesis [regulation].</text>
</comment>
<evidence type="ECO:0000313" key="10">
    <source>
        <dbReference type="EMBL" id="BDR58150.1"/>
    </source>
</evidence>
<dbReference type="RefSeq" id="WP_317636068.1">
    <property type="nucleotide sequence ID" value="NZ_AP026802.1"/>
</dbReference>
<keyword evidence="11" id="KW-1185">Reference proteome</keyword>
<dbReference type="Pfam" id="PF01316">
    <property type="entry name" value="Arg_repressor"/>
    <property type="match status" value="1"/>
</dbReference>
<name>A0AAU9D9I7_9LACO</name>